<reference evidence="2 3" key="1">
    <citation type="submission" date="2018-05" db="EMBL/GenBank/DDBJ databases">
        <title>Lujinxingia marina gen. nov. sp. nov., a new facultative anaerobic member of the class Deltaproteobacteria, and proposal of Lujinxingaceae fam. nov.</title>
        <authorList>
            <person name="Li C.-M."/>
        </authorList>
    </citation>
    <scope>NUCLEOTIDE SEQUENCE [LARGE SCALE GENOMIC DNA]</scope>
    <source>
        <strain evidence="2 3">B210</strain>
    </source>
</reference>
<dbReference type="Proteomes" id="UP000249169">
    <property type="component" value="Unassembled WGS sequence"/>
</dbReference>
<dbReference type="EMBL" id="QHKO01000011">
    <property type="protein sequence ID" value="RAL20322.1"/>
    <property type="molecule type" value="Genomic_DNA"/>
</dbReference>
<dbReference type="AlphaFoldDB" id="A0A328C4T5"/>
<feature type="domain" description="DUF4168" evidence="1">
    <location>
        <begin position="6"/>
        <end position="81"/>
    </location>
</feature>
<protein>
    <recommendedName>
        <fullName evidence="1">DUF4168 domain-containing protein</fullName>
    </recommendedName>
</protein>
<gene>
    <name evidence="2" type="ORF">DL240_17215</name>
</gene>
<evidence type="ECO:0000259" key="1">
    <source>
        <dbReference type="Pfam" id="PF13767"/>
    </source>
</evidence>
<evidence type="ECO:0000313" key="3">
    <source>
        <dbReference type="Proteomes" id="UP000249169"/>
    </source>
</evidence>
<name>A0A328C4T5_9DELT</name>
<dbReference type="Pfam" id="PF13767">
    <property type="entry name" value="DUF4168"/>
    <property type="match status" value="1"/>
</dbReference>
<dbReference type="InterPro" id="IPR025433">
    <property type="entry name" value="DUF4168"/>
</dbReference>
<keyword evidence="3" id="KW-1185">Reference proteome</keyword>
<sequence length="95" mass="10291">MAPIDDARVRAFARAREASQAVQAGVQRRLAEVTSAAEARALQDEAERELRAVVEASGLSMEDYAGVAQRMGHDAELRERVEAASGRLRDLDTAP</sequence>
<organism evidence="2 3">
    <name type="scientific">Lujinxingia litoralis</name>
    <dbReference type="NCBI Taxonomy" id="2211119"/>
    <lineage>
        <taxon>Bacteria</taxon>
        <taxon>Deltaproteobacteria</taxon>
        <taxon>Bradymonadales</taxon>
        <taxon>Lujinxingiaceae</taxon>
        <taxon>Lujinxingia</taxon>
    </lineage>
</organism>
<comment type="caution">
    <text evidence="2">The sequence shown here is derived from an EMBL/GenBank/DDBJ whole genome shotgun (WGS) entry which is preliminary data.</text>
</comment>
<proteinExistence type="predicted"/>
<accession>A0A328C4T5</accession>
<evidence type="ECO:0000313" key="2">
    <source>
        <dbReference type="EMBL" id="RAL20322.1"/>
    </source>
</evidence>